<protein>
    <submittedName>
        <fullName evidence="1">Uncharacterized protein</fullName>
    </submittedName>
</protein>
<organism evidence="1 2">
    <name type="scientific">Cucumis sativus</name>
    <name type="common">Cucumber</name>
    <dbReference type="NCBI Taxonomy" id="3659"/>
    <lineage>
        <taxon>Eukaryota</taxon>
        <taxon>Viridiplantae</taxon>
        <taxon>Streptophyta</taxon>
        <taxon>Embryophyta</taxon>
        <taxon>Tracheophyta</taxon>
        <taxon>Spermatophyta</taxon>
        <taxon>Magnoliopsida</taxon>
        <taxon>eudicotyledons</taxon>
        <taxon>Gunneridae</taxon>
        <taxon>Pentapetalae</taxon>
        <taxon>rosids</taxon>
        <taxon>fabids</taxon>
        <taxon>Cucurbitales</taxon>
        <taxon>Cucurbitaceae</taxon>
        <taxon>Benincaseae</taxon>
        <taxon>Cucumis</taxon>
    </lineage>
</organism>
<gene>
    <name evidence="1" type="ORF">Csa_6G515470</name>
</gene>
<name>A0A0A0KHW8_CUCSA</name>
<reference evidence="1 2" key="1">
    <citation type="journal article" date="2009" name="Nat. Genet.">
        <title>The genome of the cucumber, Cucumis sativus L.</title>
        <authorList>
            <person name="Huang S."/>
            <person name="Li R."/>
            <person name="Zhang Z."/>
            <person name="Li L."/>
            <person name="Gu X."/>
            <person name="Fan W."/>
            <person name="Lucas W.J."/>
            <person name="Wang X."/>
            <person name="Xie B."/>
            <person name="Ni P."/>
            <person name="Ren Y."/>
            <person name="Zhu H."/>
            <person name="Li J."/>
            <person name="Lin K."/>
            <person name="Jin W."/>
            <person name="Fei Z."/>
            <person name="Li G."/>
            <person name="Staub J."/>
            <person name="Kilian A."/>
            <person name="van der Vossen E.A."/>
            <person name="Wu Y."/>
            <person name="Guo J."/>
            <person name="He J."/>
            <person name="Jia Z."/>
            <person name="Ren Y."/>
            <person name="Tian G."/>
            <person name="Lu Y."/>
            <person name="Ruan J."/>
            <person name="Qian W."/>
            <person name="Wang M."/>
            <person name="Huang Q."/>
            <person name="Li B."/>
            <person name="Xuan Z."/>
            <person name="Cao J."/>
            <person name="Asan"/>
            <person name="Wu Z."/>
            <person name="Zhang J."/>
            <person name="Cai Q."/>
            <person name="Bai Y."/>
            <person name="Zhao B."/>
            <person name="Han Y."/>
            <person name="Li Y."/>
            <person name="Li X."/>
            <person name="Wang S."/>
            <person name="Shi Q."/>
            <person name="Liu S."/>
            <person name="Cho W.K."/>
            <person name="Kim J.Y."/>
            <person name="Xu Y."/>
            <person name="Heller-Uszynska K."/>
            <person name="Miao H."/>
            <person name="Cheng Z."/>
            <person name="Zhang S."/>
            <person name="Wu J."/>
            <person name="Yang Y."/>
            <person name="Kang H."/>
            <person name="Li M."/>
            <person name="Liang H."/>
            <person name="Ren X."/>
            <person name="Shi Z."/>
            <person name="Wen M."/>
            <person name="Jian M."/>
            <person name="Yang H."/>
            <person name="Zhang G."/>
            <person name="Yang Z."/>
            <person name="Chen R."/>
            <person name="Liu S."/>
            <person name="Li J."/>
            <person name="Ma L."/>
            <person name="Liu H."/>
            <person name="Zhou Y."/>
            <person name="Zhao J."/>
            <person name="Fang X."/>
            <person name="Li G."/>
            <person name="Fang L."/>
            <person name="Li Y."/>
            <person name="Liu D."/>
            <person name="Zheng H."/>
            <person name="Zhang Y."/>
            <person name="Qin N."/>
            <person name="Li Z."/>
            <person name="Yang G."/>
            <person name="Yang S."/>
            <person name="Bolund L."/>
            <person name="Kristiansen K."/>
            <person name="Zheng H."/>
            <person name="Li S."/>
            <person name="Zhang X."/>
            <person name="Yang H."/>
            <person name="Wang J."/>
            <person name="Sun R."/>
            <person name="Zhang B."/>
            <person name="Jiang S."/>
            <person name="Wang J."/>
            <person name="Du Y."/>
            <person name="Li S."/>
        </authorList>
    </citation>
    <scope>NUCLEOTIDE SEQUENCE [LARGE SCALE GENOMIC DNA]</scope>
    <source>
        <strain evidence="2">cv. 9930</strain>
    </source>
</reference>
<evidence type="ECO:0000313" key="2">
    <source>
        <dbReference type="Proteomes" id="UP000029981"/>
    </source>
</evidence>
<evidence type="ECO:0000313" key="1">
    <source>
        <dbReference type="EMBL" id="KGN49138.1"/>
    </source>
</evidence>
<sequence length="78" mass="8621">MLSPKYHVATSNFAIFVDIWIQSIPSSEAERRSARVRGRSQGFSVSIDAVTRPMGIFVKPDPIWLGPDPSPTEEDFGA</sequence>
<reference evidence="1 2" key="2">
    <citation type="journal article" date="2009" name="PLoS ONE">
        <title>An integrated genetic and cytogenetic map of the cucumber genome.</title>
        <authorList>
            <person name="Ren Y."/>
            <person name="Zhang Z."/>
            <person name="Liu J."/>
            <person name="Staub J.E."/>
            <person name="Han Y."/>
            <person name="Cheng Z."/>
            <person name="Li X."/>
            <person name="Lu J."/>
            <person name="Miao H."/>
            <person name="Kang H."/>
            <person name="Xie B."/>
            <person name="Gu X."/>
            <person name="Wang X."/>
            <person name="Du Y."/>
            <person name="Jin W."/>
            <person name="Huang S."/>
        </authorList>
    </citation>
    <scope>NUCLEOTIDE SEQUENCE [LARGE SCALE GENOMIC DNA]</scope>
    <source>
        <strain evidence="2">cv. 9930</strain>
    </source>
</reference>
<accession>A0A0A0KHW8</accession>
<keyword evidence="2" id="KW-1185">Reference proteome</keyword>
<dbReference type="Proteomes" id="UP000029981">
    <property type="component" value="Chromosome 6"/>
</dbReference>
<reference evidence="1 2" key="3">
    <citation type="journal article" date="2010" name="BMC Genomics">
        <title>Transcriptome sequencing and comparative analysis of cucumber flowers with different sex types.</title>
        <authorList>
            <person name="Guo S."/>
            <person name="Zheng Y."/>
            <person name="Joung J.G."/>
            <person name="Liu S."/>
            <person name="Zhang Z."/>
            <person name="Crasta O.R."/>
            <person name="Sobral B.W."/>
            <person name="Xu Y."/>
            <person name="Huang S."/>
            <person name="Fei Z."/>
        </authorList>
    </citation>
    <scope>NUCLEOTIDE SEQUENCE [LARGE SCALE GENOMIC DNA]</scope>
    <source>
        <strain evidence="2">cv. 9930</strain>
    </source>
</reference>
<dbReference type="AlphaFoldDB" id="A0A0A0KHW8"/>
<reference evidence="1 2" key="4">
    <citation type="journal article" date="2011" name="BMC Genomics">
        <title>RNA-Seq improves annotation of protein-coding genes in the cucumber genome.</title>
        <authorList>
            <person name="Li Z."/>
            <person name="Zhang Z."/>
            <person name="Yan P."/>
            <person name="Huang S."/>
            <person name="Fei Z."/>
            <person name="Lin K."/>
        </authorList>
    </citation>
    <scope>NUCLEOTIDE SEQUENCE [LARGE SCALE GENOMIC DNA]</scope>
    <source>
        <strain evidence="2">cv. 9930</strain>
    </source>
</reference>
<dbReference type="Gramene" id="KGN49138">
    <property type="protein sequence ID" value="KGN49138"/>
    <property type="gene ID" value="Csa_6G515470"/>
</dbReference>
<dbReference type="EMBL" id="CM002927">
    <property type="protein sequence ID" value="KGN49138.1"/>
    <property type="molecule type" value="Genomic_DNA"/>
</dbReference>
<proteinExistence type="predicted"/>